<keyword evidence="3 6" id="KW-0812">Transmembrane</keyword>
<organism evidence="7 8">
    <name type="scientific">Ilex paraguariensis</name>
    <name type="common">yerba mate</name>
    <dbReference type="NCBI Taxonomy" id="185542"/>
    <lineage>
        <taxon>Eukaryota</taxon>
        <taxon>Viridiplantae</taxon>
        <taxon>Streptophyta</taxon>
        <taxon>Embryophyta</taxon>
        <taxon>Tracheophyta</taxon>
        <taxon>Spermatophyta</taxon>
        <taxon>Magnoliopsida</taxon>
        <taxon>eudicotyledons</taxon>
        <taxon>Gunneridae</taxon>
        <taxon>Pentapetalae</taxon>
        <taxon>asterids</taxon>
        <taxon>campanulids</taxon>
        <taxon>Aquifoliales</taxon>
        <taxon>Aquifoliaceae</taxon>
        <taxon>Ilex</taxon>
    </lineage>
</organism>
<comment type="similarity">
    <text evidence="2 6">Belongs to the CTL (choline transporter-like) family.</text>
</comment>
<evidence type="ECO:0000313" key="7">
    <source>
        <dbReference type="EMBL" id="CAK9166560.1"/>
    </source>
</evidence>
<protein>
    <recommendedName>
        <fullName evidence="6">Choline transporter-like protein</fullName>
    </recommendedName>
</protein>
<evidence type="ECO:0000313" key="8">
    <source>
        <dbReference type="Proteomes" id="UP001642360"/>
    </source>
</evidence>
<evidence type="ECO:0000256" key="1">
    <source>
        <dbReference type="ARBA" id="ARBA00004141"/>
    </source>
</evidence>
<comment type="subcellular location">
    <subcellularLocation>
        <location evidence="6">Cell membrane</location>
        <topology evidence="6">Multi-pass membrane protein</topology>
    </subcellularLocation>
    <subcellularLocation>
        <location evidence="1">Membrane</location>
        <topology evidence="1">Multi-pass membrane protein</topology>
    </subcellularLocation>
</comment>
<dbReference type="InterPro" id="IPR007603">
    <property type="entry name" value="Choline_transptr-like"/>
</dbReference>
<keyword evidence="5 6" id="KW-0472">Membrane</keyword>
<dbReference type="Pfam" id="PF04515">
    <property type="entry name" value="Choline_transpo"/>
    <property type="match status" value="1"/>
</dbReference>
<evidence type="ECO:0000256" key="2">
    <source>
        <dbReference type="ARBA" id="ARBA00007168"/>
    </source>
</evidence>
<dbReference type="GO" id="GO:0022857">
    <property type="term" value="F:transmembrane transporter activity"/>
    <property type="evidence" value="ECO:0007669"/>
    <property type="project" value="UniProtKB-UniRule"/>
</dbReference>
<comment type="function">
    <text evidence="6">Choline transporter.</text>
</comment>
<evidence type="ECO:0000256" key="6">
    <source>
        <dbReference type="RuleBase" id="RU368066"/>
    </source>
</evidence>
<proteinExistence type="inferred from homology"/>
<accession>A0ABC8TAY7</accession>
<feature type="transmembrane region" description="Helical" evidence="6">
    <location>
        <begin position="28"/>
        <end position="49"/>
    </location>
</feature>
<keyword evidence="8" id="KW-1185">Reference proteome</keyword>
<evidence type="ECO:0000256" key="4">
    <source>
        <dbReference type="ARBA" id="ARBA00022989"/>
    </source>
</evidence>
<reference evidence="7 8" key="1">
    <citation type="submission" date="2024-02" db="EMBL/GenBank/DDBJ databases">
        <authorList>
            <person name="Vignale AGUSTIN F."/>
            <person name="Sosa J E."/>
            <person name="Modenutti C."/>
        </authorList>
    </citation>
    <scope>NUCLEOTIDE SEQUENCE [LARGE SCALE GENOMIC DNA]</scope>
</reference>
<comment type="caution">
    <text evidence="6">Lacks conserved residue(s) required for the propagation of feature annotation.</text>
</comment>
<comment type="caution">
    <text evidence="7">The sequence shown here is derived from an EMBL/GenBank/DDBJ whole genome shotgun (WGS) entry which is preliminary data.</text>
</comment>
<sequence>MQIQEPNSTQFETRTTGTFFRNLFRNAFYLHSLLMAILVIFLTIRGLLSAAHSHHFHPKKWYPPLLASTACAGIVSFAWQSVTCCNPPRAIKAAFWLSPVLTCAVGILFVLIGSAGSLVAGAVALLSSVIQSLYSCWVNPRFEYAVRLLSVSLSPSPPKTTILLSIVSCTLYSGFLVSGIGGATAIGTGLDTLFVFVILLSQAWTLHVIKNTLQVAISRVKYMQFASGTEIGTKIAFKDTINHSMGSVCIGSVLVPVVGVVRGSARAISLISGDADEFMFSCTNCYSGVASRLIAYANRWGFVHVGIYSKGFVQASIDTWEMFKKVGLEPLIDSDLTSSFCFLCGVAGGAVSTLIAGSWALVVHKSYATEVLVYAFLIGYFTSRVAMVWPQASISSYYVAYAENPQSQLFDSTIPVRIQELQRYQA</sequence>
<evidence type="ECO:0000256" key="5">
    <source>
        <dbReference type="ARBA" id="ARBA00023136"/>
    </source>
</evidence>
<feature type="transmembrane region" description="Helical" evidence="6">
    <location>
        <begin position="94"/>
        <end position="112"/>
    </location>
</feature>
<dbReference type="PANTHER" id="PTHR12385">
    <property type="entry name" value="CHOLINE TRANSPORTER-LIKE (SLC FAMILY 44)"/>
    <property type="match status" value="1"/>
</dbReference>
<dbReference type="EMBL" id="CAUOFW020004625">
    <property type="protein sequence ID" value="CAK9166560.1"/>
    <property type="molecule type" value="Genomic_DNA"/>
</dbReference>
<dbReference type="PANTHER" id="PTHR12385:SF84">
    <property type="entry name" value="CHOLINE TRANSPORTER-LIKE PROTEIN"/>
    <property type="match status" value="1"/>
</dbReference>
<name>A0ABC8TAY7_9AQUA</name>
<feature type="transmembrane region" description="Helical" evidence="6">
    <location>
        <begin position="340"/>
        <end position="359"/>
    </location>
</feature>
<evidence type="ECO:0000256" key="3">
    <source>
        <dbReference type="ARBA" id="ARBA00022692"/>
    </source>
</evidence>
<dbReference type="AlphaFoldDB" id="A0ABC8TAY7"/>
<dbReference type="GO" id="GO:0005886">
    <property type="term" value="C:plasma membrane"/>
    <property type="evidence" value="ECO:0007669"/>
    <property type="project" value="UniProtKB-SubCell"/>
</dbReference>
<dbReference type="Proteomes" id="UP001642360">
    <property type="component" value="Unassembled WGS sequence"/>
</dbReference>
<feature type="transmembrane region" description="Helical" evidence="6">
    <location>
        <begin position="371"/>
        <end position="389"/>
    </location>
</feature>
<feature type="transmembrane region" description="Helical" evidence="6">
    <location>
        <begin position="61"/>
        <end position="82"/>
    </location>
</feature>
<keyword evidence="4 6" id="KW-1133">Transmembrane helix</keyword>
<gene>
    <name evidence="7" type="ORF">ILEXP_LOCUS35788</name>
</gene>